<gene>
    <name evidence="5" type="primary">MPUL0C02190</name>
    <name evidence="5" type="ORF">METSCH_C02190</name>
</gene>
<evidence type="ECO:0000313" key="5">
    <source>
        <dbReference type="EMBL" id="QBM88253.1"/>
    </source>
</evidence>
<keyword evidence="2" id="KW-0833">Ubl conjugation pathway</keyword>
<dbReference type="AlphaFoldDB" id="A0A4V1AE77"/>
<reference evidence="6" key="1">
    <citation type="submission" date="2019-03" db="EMBL/GenBank/DDBJ databases">
        <title>Snf2 controls pulcherriminic acid biosynthesis and connects pigmentation and antifungal activity of the yeast Metschnikowia pulcherrima.</title>
        <authorList>
            <person name="Gore-Lloyd D."/>
            <person name="Sumann I."/>
            <person name="Brachmann A.O."/>
            <person name="Schneeberger K."/>
            <person name="Ortiz-Merino R.A."/>
            <person name="Moreno-Beltran M."/>
            <person name="Schlaefli M."/>
            <person name="Kirner P."/>
            <person name="Santos Kron A."/>
            <person name="Wolfe K.H."/>
            <person name="Piel J."/>
            <person name="Ahrens C.H."/>
            <person name="Henk D."/>
            <person name="Freimoser F.M."/>
        </authorList>
    </citation>
    <scope>NUCLEOTIDE SEQUENCE [LARGE SCALE GENOMIC DNA]</scope>
    <source>
        <strain evidence="6">APC 1.2</strain>
    </source>
</reference>
<dbReference type="Gene3D" id="6.10.130.10">
    <property type="entry name" value="Ubiquitin-protein ligase E3A, N-terminal zinc-binding domain (AZUL)"/>
    <property type="match status" value="1"/>
</dbReference>
<dbReference type="GO" id="GO:0031593">
    <property type="term" value="F:polyubiquitin modification-dependent protein binding"/>
    <property type="evidence" value="ECO:0007669"/>
    <property type="project" value="TreeGrafter"/>
</dbReference>
<dbReference type="InterPro" id="IPR055417">
    <property type="entry name" value="UFD1_N1"/>
</dbReference>
<evidence type="ECO:0000259" key="3">
    <source>
        <dbReference type="Pfam" id="PF03152"/>
    </source>
</evidence>
<dbReference type="Proteomes" id="UP000292447">
    <property type="component" value="Chromosome III"/>
</dbReference>
<proteinExistence type="inferred from homology"/>
<dbReference type="Gene3D" id="3.10.330.10">
    <property type="match status" value="1"/>
</dbReference>
<dbReference type="GO" id="GO:0036503">
    <property type="term" value="P:ERAD pathway"/>
    <property type="evidence" value="ECO:0007669"/>
    <property type="project" value="TreeGrafter"/>
</dbReference>
<keyword evidence="6" id="KW-1185">Reference proteome</keyword>
<feature type="domain" description="Ubiquitin fusion degradation protein UFD1 N-terminal subdomain 1" evidence="3">
    <location>
        <begin position="15"/>
        <end position="81"/>
    </location>
</feature>
<keyword evidence="5" id="KW-0436">Ligase</keyword>
<dbReference type="GO" id="GO:0034098">
    <property type="term" value="C:VCP-NPL4-UFD1 AAA ATPase complex"/>
    <property type="evidence" value="ECO:0007669"/>
    <property type="project" value="TreeGrafter"/>
</dbReference>
<evidence type="ECO:0000256" key="1">
    <source>
        <dbReference type="ARBA" id="ARBA00006043"/>
    </source>
</evidence>
<dbReference type="Pfam" id="PF16558">
    <property type="entry name" value="AZUL"/>
    <property type="match status" value="1"/>
</dbReference>
<comment type="similarity">
    <text evidence="1">Belongs to the UFD1 family.</text>
</comment>
<name>A0A4V1AE77_9ASCO</name>
<evidence type="ECO:0000313" key="6">
    <source>
        <dbReference type="Proteomes" id="UP000292447"/>
    </source>
</evidence>
<dbReference type="Gene3D" id="2.40.40.50">
    <property type="entry name" value="Ubiquitin fusion degradation protein UFD1, N-terminal domain"/>
    <property type="match status" value="1"/>
</dbReference>
<feature type="domain" description="Ubiquitin-protein ligase E3A N-terminal zinc-binding" evidence="4">
    <location>
        <begin position="546"/>
        <end position="583"/>
    </location>
</feature>
<dbReference type="GO" id="GO:0006511">
    <property type="term" value="P:ubiquitin-dependent protein catabolic process"/>
    <property type="evidence" value="ECO:0007669"/>
    <property type="project" value="InterPro"/>
</dbReference>
<dbReference type="EMBL" id="CP034458">
    <property type="protein sequence ID" value="QBM88253.1"/>
    <property type="molecule type" value="Genomic_DNA"/>
</dbReference>
<dbReference type="Pfam" id="PF23580">
    <property type="entry name" value="Znf_XAF1_N"/>
    <property type="match status" value="1"/>
</dbReference>
<evidence type="ECO:0000259" key="4">
    <source>
        <dbReference type="Pfam" id="PF16558"/>
    </source>
</evidence>
<dbReference type="Pfam" id="PF03152">
    <property type="entry name" value="UFD1_N1"/>
    <property type="match status" value="1"/>
</dbReference>
<dbReference type="PANTHER" id="PTHR12555:SF15">
    <property type="entry name" value="FUSION DEGRADATION PROTEIN (UFD1), PUTATIVE (AFU_ORTHOLOGUE AFUA_4G04640)-RELATED"/>
    <property type="match status" value="1"/>
</dbReference>
<evidence type="ECO:0000256" key="2">
    <source>
        <dbReference type="ARBA" id="ARBA00022786"/>
    </source>
</evidence>
<dbReference type="STRING" id="2163413.A0A4V1AE77"/>
<protein>
    <submittedName>
        <fullName evidence="5">Amino-terminal Zinc-binding domain of ubiquitin ligase E3A</fullName>
    </submittedName>
</protein>
<dbReference type="InterPro" id="IPR032353">
    <property type="entry name" value="AZUL"/>
</dbReference>
<dbReference type="InterPro" id="IPR042299">
    <property type="entry name" value="Ufd1-like_Nn"/>
</dbReference>
<accession>A0A4V1AE77</accession>
<dbReference type="GO" id="GO:0016874">
    <property type="term" value="F:ligase activity"/>
    <property type="evidence" value="ECO:0007669"/>
    <property type="project" value="UniProtKB-KW"/>
</dbReference>
<dbReference type="PANTHER" id="PTHR12555">
    <property type="entry name" value="UBIQUITIN FUSION DEGRADATON PROTEIN 1"/>
    <property type="match status" value="1"/>
</dbReference>
<organism evidence="5 6">
    <name type="scientific">Metschnikowia aff. pulcherrima</name>
    <dbReference type="NCBI Taxonomy" id="2163413"/>
    <lineage>
        <taxon>Eukaryota</taxon>
        <taxon>Fungi</taxon>
        <taxon>Dikarya</taxon>
        <taxon>Ascomycota</taxon>
        <taxon>Saccharomycotina</taxon>
        <taxon>Pichiomycetes</taxon>
        <taxon>Metschnikowiaceae</taxon>
        <taxon>Metschnikowia</taxon>
    </lineage>
</organism>
<dbReference type="InterPro" id="IPR004854">
    <property type="entry name" value="Ufd1-like"/>
</dbReference>
<dbReference type="InterPro" id="IPR042556">
    <property type="entry name" value="AZUL_sf"/>
</dbReference>
<sequence length="659" mass="74329">MESILSTYTILKSGSLPKYSDKCILPPSLLEEAIAAHEPLPHPMVFSLNNHIYIGVREFTAPENTIYVPEEIYTRLGSETATRVLESVLPKATTLRIRPSQFYPQVTNWKYYLESFLSSQYTTLTENQHFGHNDLITGADVEMMVESSNAPTVVVVDTDISLDVAPLNDIMAAQQLEQESMILKFESVPELSTNVNVDLEPYNKAVHPLMYKINLLRFPKTLEILIRTSDDKFNVDLVCGLDKFISLENFLWSTMGQENGEARKIIHIDSTSDMLTNSKLKHASTGESWLYVVPFAWELNATVNLAVSEKFETDQSQQNETSPGSVDGKVQCENCHTFIDSLKLQLHEAFCLRHNVRCSCGEVFPKTIPSTHWHCENCDAHGESALHKFKHDKLFHNGPYICGKCEDDTSFNDLLELVTCHKATVCAARLNECQFCHLIVPQGEATFEDRFQNLTHHESDCGNKTAECFQCGKVLRNKELASHMKMHDLVKVQKNAEVIPKCANANCVNILQLQQNELDLCDTCFGPLYLSVLDPSNMKLQARIERRYVLQLTKGCGDLWCRNPECANGNTKFDFKQALARVKSELFSQIAKPSLPANTGKNLAAYNTFWFCVSEKMQAKKNLADNLKAESLYGENMIYKAVAARGEEGAREWLAIHAI</sequence>